<dbReference type="AlphaFoldDB" id="A0A0F4QLA2"/>
<gene>
    <name evidence="3" type="ORF">TW77_13555</name>
</gene>
<dbReference type="InterPro" id="IPR025588">
    <property type="entry name" value="YcxB-like_C"/>
</dbReference>
<name>A0A0F4QLA2_9GAMM</name>
<feature type="transmembrane region" description="Helical" evidence="1">
    <location>
        <begin position="33"/>
        <end position="50"/>
    </location>
</feature>
<evidence type="ECO:0000313" key="3">
    <source>
        <dbReference type="EMBL" id="KJZ08050.1"/>
    </source>
</evidence>
<organism evidence="3 4">
    <name type="scientific">Pseudoalteromonas rubra</name>
    <dbReference type="NCBI Taxonomy" id="43658"/>
    <lineage>
        <taxon>Bacteria</taxon>
        <taxon>Pseudomonadati</taxon>
        <taxon>Pseudomonadota</taxon>
        <taxon>Gammaproteobacteria</taxon>
        <taxon>Alteromonadales</taxon>
        <taxon>Pseudoalteromonadaceae</taxon>
        <taxon>Pseudoalteromonas</taxon>
    </lineage>
</organism>
<keyword evidence="4" id="KW-1185">Reference proteome</keyword>
<reference evidence="3 4" key="1">
    <citation type="journal article" date="2015" name="BMC Genomics">
        <title>Genome mining reveals unlocked bioactive potential of marine Gram-negative bacteria.</title>
        <authorList>
            <person name="Machado H."/>
            <person name="Sonnenschein E.C."/>
            <person name="Melchiorsen J."/>
            <person name="Gram L."/>
        </authorList>
    </citation>
    <scope>NUCLEOTIDE SEQUENCE [LARGE SCALE GENOMIC DNA]</scope>
    <source>
        <strain evidence="3 4">S2471</strain>
    </source>
</reference>
<protein>
    <recommendedName>
        <fullName evidence="2">YcxB-like C-terminal domain-containing protein</fullName>
    </recommendedName>
</protein>
<keyword evidence="1" id="KW-1133">Transmembrane helix</keyword>
<comment type="caution">
    <text evidence="3">The sequence shown here is derived from an EMBL/GenBank/DDBJ whole genome shotgun (WGS) entry which is preliminary data.</text>
</comment>
<evidence type="ECO:0000259" key="2">
    <source>
        <dbReference type="Pfam" id="PF14317"/>
    </source>
</evidence>
<dbReference type="Proteomes" id="UP000033452">
    <property type="component" value="Unassembled WGS sequence"/>
</dbReference>
<keyword evidence="1" id="KW-0812">Transmembrane</keyword>
<feature type="domain" description="YcxB-like C-terminal" evidence="2">
    <location>
        <begin position="95"/>
        <end position="149"/>
    </location>
</feature>
<dbReference type="RefSeq" id="WP_046005523.1">
    <property type="nucleotide sequence ID" value="NZ_JXYA01000029.1"/>
</dbReference>
<evidence type="ECO:0000313" key="4">
    <source>
        <dbReference type="Proteomes" id="UP000033452"/>
    </source>
</evidence>
<dbReference type="PATRIC" id="fig|43658.5.peg.2861"/>
<dbReference type="Pfam" id="PF14317">
    <property type="entry name" value="YcxB"/>
    <property type="match status" value="1"/>
</dbReference>
<evidence type="ECO:0000256" key="1">
    <source>
        <dbReference type="SAM" id="Phobius"/>
    </source>
</evidence>
<dbReference type="OrthoDB" id="6118195at2"/>
<proteinExistence type="predicted"/>
<feature type="transmembrane region" description="Helical" evidence="1">
    <location>
        <begin position="56"/>
        <end position="72"/>
    </location>
</feature>
<keyword evidence="1" id="KW-0472">Membrane</keyword>
<sequence length="158" mass="18109">MFVFHCEFTLDKDYFRECFDQSLPYSNVSKPKYALVAFLFVLGCVAIYGLDNVYLGNFLILLAVLECIAHYYRRPWWVARQMVTRASGSKITLDINEQGVTATNPYKSYQIPWSEVNEIAETELGVVLVRAGTNQYISKKALSDEALQYILSKKNSHD</sequence>
<accession>A0A0F4QLA2</accession>
<dbReference type="EMBL" id="JXYA01000029">
    <property type="protein sequence ID" value="KJZ08050.1"/>
    <property type="molecule type" value="Genomic_DNA"/>
</dbReference>